<evidence type="ECO:0000256" key="1">
    <source>
        <dbReference type="SAM" id="MobiDB-lite"/>
    </source>
</evidence>
<evidence type="ECO:0000313" key="2">
    <source>
        <dbReference type="EMBL" id="GGB21246.1"/>
    </source>
</evidence>
<evidence type="ECO:0008006" key="4">
    <source>
        <dbReference type="Google" id="ProtNLM"/>
    </source>
</evidence>
<reference evidence="2" key="2">
    <citation type="submission" date="2020-09" db="EMBL/GenBank/DDBJ databases">
        <authorList>
            <person name="Sun Q."/>
            <person name="Zhou Y."/>
        </authorList>
    </citation>
    <scope>NUCLEOTIDE SEQUENCE</scope>
    <source>
        <strain evidence="2">CGMCC 1.12827</strain>
    </source>
</reference>
<comment type="caution">
    <text evidence="2">The sequence shown here is derived from an EMBL/GenBank/DDBJ whole genome shotgun (WGS) entry which is preliminary data.</text>
</comment>
<accession>A0A916WQY1</accession>
<evidence type="ECO:0000313" key="3">
    <source>
        <dbReference type="Proteomes" id="UP000621454"/>
    </source>
</evidence>
<feature type="region of interest" description="Disordered" evidence="1">
    <location>
        <begin position="1"/>
        <end position="64"/>
    </location>
</feature>
<reference evidence="2" key="1">
    <citation type="journal article" date="2014" name="Int. J. Syst. Evol. Microbiol.">
        <title>Complete genome sequence of Corynebacterium casei LMG S-19264T (=DSM 44701T), isolated from a smear-ripened cheese.</title>
        <authorList>
            <consortium name="US DOE Joint Genome Institute (JGI-PGF)"/>
            <person name="Walter F."/>
            <person name="Albersmeier A."/>
            <person name="Kalinowski J."/>
            <person name="Ruckert C."/>
        </authorList>
    </citation>
    <scope>NUCLEOTIDE SEQUENCE</scope>
    <source>
        <strain evidence="2">CGMCC 1.12827</strain>
    </source>
</reference>
<organism evidence="2 3">
    <name type="scientific">Gordonia jinhuaensis</name>
    <dbReference type="NCBI Taxonomy" id="1517702"/>
    <lineage>
        <taxon>Bacteria</taxon>
        <taxon>Bacillati</taxon>
        <taxon>Actinomycetota</taxon>
        <taxon>Actinomycetes</taxon>
        <taxon>Mycobacteriales</taxon>
        <taxon>Gordoniaceae</taxon>
        <taxon>Gordonia</taxon>
    </lineage>
</organism>
<feature type="compositionally biased region" description="Basic and acidic residues" evidence="1">
    <location>
        <begin position="1"/>
        <end position="13"/>
    </location>
</feature>
<dbReference type="EMBL" id="BMGC01000003">
    <property type="protein sequence ID" value="GGB21246.1"/>
    <property type="molecule type" value="Genomic_DNA"/>
</dbReference>
<keyword evidence="3" id="KW-1185">Reference proteome</keyword>
<name>A0A916WQY1_9ACTN</name>
<dbReference type="Proteomes" id="UP000621454">
    <property type="component" value="Unassembled WGS sequence"/>
</dbReference>
<sequence length="155" mass="16922">MAVRYDDNDGYDREYDEFGDAYRDYEDTYADDPQSPEQGGSDAVAASLPTVGHASSPSGGIVVATTEQGLPTSIRLERSEMDKPAQTLARDILSLCRLAGRRAAAARREEMIAAGVGSEALSYLNLPTTRDVLEEEARLDEDMGADEPTTWMRRA</sequence>
<gene>
    <name evidence="2" type="ORF">GCM10011489_06770</name>
</gene>
<proteinExistence type="predicted"/>
<protein>
    <recommendedName>
        <fullName evidence="4">YbaB/EbfC DNA-binding family protein</fullName>
    </recommendedName>
</protein>
<dbReference type="AlphaFoldDB" id="A0A916WQY1"/>
<dbReference type="RefSeq" id="WP_188585169.1">
    <property type="nucleotide sequence ID" value="NZ_BMGC01000003.1"/>
</dbReference>